<dbReference type="GO" id="GO:0006122">
    <property type="term" value="P:mitochondrial electron transport, ubiquinol to cytochrome c"/>
    <property type="evidence" value="ECO:0007669"/>
    <property type="project" value="InterPro"/>
</dbReference>
<reference evidence="10 11" key="1">
    <citation type="journal article" date="2012" name="Science">
        <title>The Paleozoic origin of enzymatic lignin decomposition reconstructed from 31 fungal genomes.</title>
        <authorList>
            <person name="Floudas D."/>
            <person name="Binder M."/>
            <person name="Riley R."/>
            <person name="Barry K."/>
            <person name="Blanchette R.A."/>
            <person name="Henrissat B."/>
            <person name="Martinez A.T."/>
            <person name="Otillar R."/>
            <person name="Spatafora J.W."/>
            <person name="Yadav J.S."/>
            <person name="Aerts A."/>
            <person name="Benoit I."/>
            <person name="Boyd A."/>
            <person name="Carlson A."/>
            <person name="Copeland A."/>
            <person name="Coutinho P.M."/>
            <person name="de Vries R.P."/>
            <person name="Ferreira P."/>
            <person name="Findley K."/>
            <person name="Foster B."/>
            <person name="Gaskell J."/>
            <person name="Glotzer D."/>
            <person name="Gorecki P."/>
            <person name="Heitman J."/>
            <person name="Hesse C."/>
            <person name="Hori C."/>
            <person name="Igarashi K."/>
            <person name="Jurgens J.A."/>
            <person name="Kallen N."/>
            <person name="Kersten P."/>
            <person name="Kohler A."/>
            <person name="Kuees U."/>
            <person name="Kumar T.K.A."/>
            <person name="Kuo A."/>
            <person name="LaButti K."/>
            <person name="Larrondo L.F."/>
            <person name="Lindquist E."/>
            <person name="Ling A."/>
            <person name="Lombard V."/>
            <person name="Lucas S."/>
            <person name="Lundell T."/>
            <person name="Martin R."/>
            <person name="McLaughlin D.J."/>
            <person name="Morgenstern I."/>
            <person name="Morin E."/>
            <person name="Murat C."/>
            <person name="Nagy L.G."/>
            <person name="Nolan M."/>
            <person name="Ohm R.A."/>
            <person name="Patyshakuliyeva A."/>
            <person name="Rokas A."/>
            <person name="Ruiz-Duenas F.J."/>
            <person name="Sabat G."/>
            <person name="Salamov A."/>
            <person name="Samejima M."/>
            <person name="Schmutz J."/>
            <person name="Slot J.C."/>
            <person name="St John F."/>
            <person name="Stenlid J."/>
            <person name="Sun H."/>
            <person name="Sun S."/>
            <person name="Syed K."/>
            <person name="Tsang A."/>
            <person name="Wiebenga A."/>
            <person name="Young D."/>
            <person name="Pisabarro A."/>
            <person name="Eastwood D.C."/>
            <person name="Martin F."/>
            <person name="Cullen D."/>
            <person name="Grigoriev I.V."/>
            <person name="Hibbett D.S."/>
        </authorList>
    </citation>
    <scope>NUCLEOTIDE SEQUENCE [LARGE SCALE GENOMIC DNA]</scope>
    <source>
        <strain evidence="10 11">DJM-731 SS1</strain>
    </source>
</reference>
<dbReference type="RefSeq" id="XP_040623711.1">
    <property type="nucleotide sequence ID" value="XM_040774184.1"/>
</dbReference>
<evidence type="ECO:0000256" key="5">
    <source>
        <dbReference type="ARBA" id="ARBA00022792"/>
    </source>
</evidence>
<evidence type="ECO:0000256" key="7">
    <source>
        <dbReference type="ARBA" id="ARBA00023128"/>
    </source>
</evidence>
<dbReference type="AlphaFoldDB" id="M5FP49"/>
<dbReference type="SUPFAM" id="SSF81524">
    <property type="entry name" value="14 kDa protein of cytochrome bc1 complex (Ubiquinol-cytochrome c reductase)"/>
    <property type="match status" value="1"/>
</dbReference>
<gene>
    <name evidence="10" type="ORF">DACRYDRAFT_25492</name>
</gene>
<dbReference type="Gene3D" id="1.10.1090.10">
    <property type="entry name" value="Cytochrome b-c1 complex subunit 7"/>
    <property type="match status" value="1"/>
</dbReference>
<proteinExistence type="inferred from homology"/>
<evidence type="ECO:0000256" key="3">
    <source>
        <dbReference type="ARBA" id="ARBA00022448"/>
    </source>
</evidence>
<dbReference type="HOGENOM" id="CLU_115154_1_0_1"/>
<dbReference type="InterPro" id="IPR036544">
    <property type="entry name" value="QCR7_sf"/>
</dbReference>
<keyword evidence="4" id="KW-0679">Respiratory chain</keyword>
<evidence type="ECO:0000256" key="9">
    <source>
        <dbReference type="ARBA" id="ARBA00031684"/>
    </source>
</evidence>
<comment type="subcellular location">
    <subcellularLocation>
        <location evidence="1">Mitochondrion inner membrane</location>
        <topology evidence="1">Peripheral membrane protein</topology>
        <orientation evidence="1">Matrix side</orientation>
    </subcellularLocation>
</comment>
<accession>M5FP49</accession>
<sequence>MPLGGPLGISFGKQIIANRTLYRWVKPVAAWYADLCGYRKMGLRYDDLLIEENPTVEKALTRLNAKESYDRVWRHRVAMHQSVLHKDLPKAQWLKPQDDVRYLTPLIEEVEAEARERRELDTLEVTRKK</sequence>
<dbReference type="FunFam" id="1.10.1090.10:FF:000001">
    <property type="entry name" value="Cytochrome b-c1 complex subunit 7"/>
    <property type="match status" value="1"/>
</dbReference>
<name>M5FP49_DACPD</name>
<dbReference type="PANTHER" id="PTHR12022:SF0">
    <property type="entry name" value="CYTOCHROME B-C1 COMPLEX SUBUNIT 7"/>
    <property type="match status" value="1"/>
</dbReference>
<keyword evidence="6" id="KW-0249">Electron transport</keyword>
<organism evidence="10 11">
    <name type="scientific">Dacryopinax primogenitus (strain DJM 731)</name>
    <name type="common">Brown rot fungus</name>
    <dbReference type="NCBI Taxonomy" id="1858805"/>
    <lineage>
        <taxon>Eukaryota</taxon>
        <taxon>Fungi</taxon>
        <taxon>Dikarya</taxon>
        <taxon>Basidiomycota</taxon>
        <taxon>Agaricomycotina</taxon>
        <taxon>Dacrymycetes</taxon>
        <taxon>Dacrymycetales</taxon>
        <taxon>Dacrymycetaceae</taxon>
        <taxon>Dacryopinax</taxon>
    </lineage>
</organism>
<dbReference type="OMA" id="PLAQWYT"/>
<dbReference type="EMBL" id="JH795880">
    <property type="protein sequence ID" value="EJT96813.1"/>
    <property type="molecule type" value="Genomic_DNA"/>
</dbReference>
<comment type="similarity">
    <text evidence="2">Belongs to the UQCRB/QCR7 family.</text>
</comment>
<dbReference type="GO" id="GO:0005743">
    <property type="term" value="C:mitochondrial inner membrane"/>
    <property type="evidence" value="ECO:0007669"/>
    <property type="project" value="UniProtKB-SubCell"/>
</dbReference>
<keyword evidence="8" id="KW-0472">Membrane</keyword>
<dbReference type="PANTHER" id="PTHR12022">
    <property type="entry name" value="UBIQUINOL-CYTOCHROME C REDUCTASE COMPLEX 14 KD PROTEIN"/>
    <property type="match status" value="1"/>
</dbReference>
<keyword evidence="5" id="KW-0999">Mitochondrion inner membrane</keyword>
<dbReference type="GeneID" id="63689246"/>
<evidence type="ECO:0000256" key="2">
    <source>
        <dbReference type="ARBA" id="ARBA00008554"/>
    </source>
</evidence>
<keyword evidence="7" id="KW-0496">Mitochondrion</keyword>
<dbReference type="OrthoDB" id="425749at2759"/>
<dbReference type="InterPro" id="IPR003197">
    <property type="entry name" value="QCR7"/>
</dbReference>
<dbReference type="Pfam" id="PF02271">
    <property type="entry name" value="UCR_14kD"/>
    <property type="match status" value="1"/>
</dbReference>
<evidence type="ECO:0000313" key="10">
    <source>
        <dbReference type="EMBL" id="EJT96813.1"/>
    </source>
</evidence>
<dbReference type="Proteomes" id="UP000030653">
    <property type="component" value="Unassembled WGS sequence"/>
</dbReference>
<evidence type="ECO:0000256" key="4">
    <source>
        <dbReference type="ARBA" id="ARBA00022660"/>
    </source>
</evidence>
<dbReference type="STRING" id="1858805.M5FP49"/>
<protein>
    <recommendedName>
        <fullName evidence="9">Complex III subunit 7</fullName>
    </recommendedName>
</protein>
<dbReference type="GO" id="GO:0045275">
    <property type="term" value="C:respiratory chain complex III"/>
    <property type="evidence" value="ECO:0007669"/>
    <property type="project" value="InterPro"/>
</dbReference>
<evidence type="ECO:0000256" key="6">
    <source>
        <dbReference type="ARBA" id="ARBA00022982"/>
    </source>
</evidence>
<evidence type="ECO:0000256" key="8">
    <source>
        <dbReference type="ARBA" id="ARBA00023136"/>
    </source>
</evidence>
<keyword evidence="11" id="KW-1185">Reference proteome</keyword>
<keyword evidence="3" id="KW-0813">Transport</keyword>
<evidence type="ECO:0000256" key="1">
    <source>
        <dbReference type="ARBA" id="ARBA00004443"/>
    </source>
</evidence>
<evidence type="ECO:0000313" key="11">
    <source>
        <dbReference type="Proteomes" id="UP000030653"/>
    </source>
</evidence>